<evidence type="ECO:0000259" key="2">
    <source>
        <dbReference type="PROSITE" id="PS51898"/>
    </source>
</evidence>
<feature type="domain" description="Tyr recombinase" evidence="2">
    <location>
        <begin position="1"/>
        <end position="159"/>
    </location>
</feature>
<comment type="caution">
    <text evidence="3">The sequence shown here is derived from an EMBL/GenBank/DDBJ whole genome shotgun (WGS) entry which is preliminary data.</text>
</comment>
<evidence type="ECO:0000256" key="1">
    <source>
        <dbReference type="ARBA" id="ARBA00023172"/>
    </source>
</evidence>
<accession>A0AAJ5D7Y4</accession>
<dbReference type="SUPFAM" id="SSF56349">
    <property type="entry name" value="DNA breaking-rejoining enzymes"/>
    <property type="match status" value="1"/>
</dbReference>
<evidence type="ECO:0000313" key="3">
    <source>
        <dbReference type="EMBL" id="SUV15543.1"/>
    </source>
</evidence>
<dbReference type="Proteomes" id="UP000255295">
    <property type="component" value="Unassembled WGS sequence"/>
</dbReference>
<dbReference type="InterPro" id="IPR002104">
    <property type="entry name" value="Integrase_catalytic"/>
</dbReference>
<evidence type="ECO:0000313" key="4">
    <source>
        <dbReference type="Proteomes" id="UP000255295"/>
    </source>
</evidence>
<sequence length="176" mass="19254">MGLQWRNIDFANQTITIERTRGNNGVGSIKTKNSERTIKVDDVVLQNLQSYRTAVKALLFSHGRKLHSDIAKDDSFIFLSPHTAEPFVSTGLNAIFNRFVEAAGLPATTIHGLRHTHATILMNNSIPVKAIAERLGNTPEMIHTVYGHVLQEMEAQTVSVFSESLKAIGAKSGASS</sequence>
<dbReference type="Gene3D" id="1.10.443.10">
    <property type="entry name" value="Intergrase catalytic core"/>
    <property type="match status" value="1"/>
</dbReference>
<dbReference type="GO" id="GO:0006310">
    <property type="term" value="P:DNA recombination"/>
    <property type="evidence" value="ECO:0007669"/>
    <property type="project" value="UniProtKB-KW"/>
</dbReference>
<dbReference type="GO" id="GO:0015074">
    <property type="term" value="P:DNA integration"/>
    <property type="evidence" value="ECO:0007669"/>
    <property type="project" value="InterPro"/>
</dbReference>
<dbReference type="InterPro" id="IPR050090">
    <property type="entry name" value="Tyrosine_recombinase_XerCD"/>
</dbReference>
<protein>
    <submittedName>
        <fullName evidence="3">Site-specific recombinase</fullName>
    </submittedName>
</protein>
<dbReference type="EMBL" id="UFSZ01000001">
    <property type="protein sequence ID" value="SUV15543.1"/>
    <property type="molecule type" value="Genomic_DNA"/>
</dbReference>
<dbReference type="CDD" id="cd01189">
    <property type="entry name" value="INT_ICEBs1_C_like"/>
    <property type="match status" value="1"/>
</dbReference>
<name>A0AAJ5D7Y4_LYSSH</name>
<dbReference type="InterPro" id="IPR011010">
    <property type="entry name" value="DNA_brk_join_enz"/>
</dbReference>
<dbReference type="PROSITE" id="PS51898">
    <property type="entry name" value="TYR_RECOMBINASE"/>
    <property type="match status" value="1"/>
</dbReference>
<organism evidence="3 4">
    <name type="scientific">Lysinibacillus sphaericus</name>
    <name type="common">Bacillus sphaericus</name>
    <dbReference type="NCBI Taxonomy" id="1421"/>
    <lineage>
        <taxon>Bacteria</taxon>
        <taxon>Bacillati</taxon>
        <taxon>Bacillota</taxon>
        <taxon>Bacilli</taxon>
        <taxon>Bacillales</taxon>
        <taxon>Bacillaceae</taxon>
        <taxon>Lysinibacillus</taxon>
    </lineage>
</organism>
<gene>
    <name evidence="3" type="ORF">NCTC10338_00611</name>
</gene>
<dbReference type="RefSeq" id="WP_233433814.1">
    <property type="nucleotide sequence ID" value="NZ_BJNS01000015.1"/>
</dbReference>
<dbReference type="Pfam" id="PF00589">
    <property type="entry name" value="Phage_integrase"/>
    <property type="match status" value="1"/>
</dbReference>
<dbReference type="GO" id="GO:0003677">
    <property type="term" value="F:DNA binding"/>
    <property type="evidence" value="ECO:0007669"/>
    <property type="project" value="InterPro"/>
</dbReference>
<dbReference type="PANTHER" id="PTHR30349:SF64">
    <property type="entry name" value="PROPHAGE INTEGRASE INTD-RELATED"/>
    <property type="match status" value="1"/>
</dbReference>
<dbReference type="GeneID" id="48278552"/>
<dbReference type="InterPro" id="IPR013762">
    <property type="entry name" value="Integrase-like_cat_sf"/>
</dbReference>
<dbReference type="AlphaFoldDB" id="A0AAJ5D7Y4"/>
<dbReference type="PANTHER" id="PTHR30349">
    <property type="entry name" value="PHAGE INTEGRASE-RELATED"/>
    <property type="match status" value="1"/>
</dbReference>
<keyword evidence="1" id="KW-0233">DNA recombination</keyword>
<proteinExistence type="predicted"/>
<reference evidence="3 4" key="1">
    <citation type="submission" date="2018-06" db="EMBL/GenBank/DDBJ databases">
        <authorList>
            <consortium name="Pathogen Informatics"/>
            <person name="Doyle S."/>
        </authorList>
    </citation>
    <scope>NUCLEOTIDE SEQUENCE [LARGE SCALE GENOMIC DNA]</scope>
    <source>
        <strain evidence="3 4">NCTC10338</strain>
    </source>
</reference>